<keyword evidence="2" id="KW-1185">Reference proteome</keyword>
<accession>A0A9X0BAD8</accession>
<reference evidence="1" key="2">
    <citation type="journal article" date="2023" name="IMA Fungus">
        <title>Comparative genomic study of the Penicillium genus elucidates a diverse pangenome and 15 lateral gene transfer events.</title>
        <authorList>
            <person name="Petersen C."/>
            <person name="Sorensen T."/>
            <person name="Nielsen M.R."/>
            <person name="Sondergaard T.E."/>
            <person name="Sorensen J.L."/>
            <person name="Fitzpatrick D.A."/>
            <person name="Frisvad J.C."/>
            <person name="Nielsen K.L."/>
        </authorList>
    </citation>
    <scope>NUCLEOTIDE SEQUENCE</scope>
    <source>
        <strain evidence="1">IBT 29677</strain>
    </source>
</reference>
<comment type="caution">
    <text evidence="1">The sequence shown here is derived from an EMBL/GenBank/DDBJ whole genome shotgun (WGS) entry which is preliminary data.</text>
</comment>
<reference evidence="1" key="1">
    <citation type="submission" date="2022-12" db="EMBL/GenBank/DDBJ databases">
        <authorList>
            <person name="Petersen C."/>
        </authorList>
    </citation>
    <scope>NUCLEOTIDE SEQUENCE</scope>
    <source>
        <strain evidence="1">IBT 29677</strain>
    </source>
</reference>
<dbReference type="GeneID" id="81369369"/>
<protein>
    <submittedName>
        <fullName evidence="1">Uncharacterized protein</fullName>
    </submittedName>
</protein>
<name>A0A9X0BAD8_9EURO</name>
<proteinExistence type="predicted"/>
<organism evidence="1 2">
    <name type="scientific">Penicillium cosmopolitanum</name>
    <dbReference type="NCBI Taxonomy" id="1131564"/>
    <lineage>
        <taxon>Eukaryota</taxon>
        <taxon>Fungi</taxon>
        <taxon>Dikarya</taxon>
        <taxon>Ascomycota</taxon>
        <taxon>Pezizomycotina</taxon>
        <taxon>Eurotiomycetes</taxon>
        <taxon>Eurotiomycetidae</taxon>
        <taxon>Eurotiales</taxon>
        <taxon>Aspergillaceae</taxon>
        <taxon>Penicillium</taxon>
    </lineage>
</organism>
<evidence type="ECO:0000313" key="2">
    <source>
        <dbReference type="Proteomes" id="UP001147747"/>
    </source>
</evidence>
<dbReference type="Proteomes" id="UP001147747">
    <property type="component" value="Unassembled WGS sequence"/>
</dbReference>
<gene>
    <name evidence="1" type="ORF">N7509_005752</name>
</gene>
<dbReference type="EMBL" id="JAPZBU010000006">
    <property type="protein sequence ID" value="KAJ5397639.1"/>
    <property type="molecule type" value="Genomic_DNA"/>
</dbReference>
<dbReference type="AlphaFoldDB" id="A0A9X0BAD8"/>
<dbReference type="RefSeq" id="XP_056489691.1">
    <property type="nucleotide sequence ID" value="XM_056630389.1"/>
</dbReference>
<evidence type="ECO:0000313" key="1">
    <source>
        <dbReference type="EMBL" id="KAJ5397639.1"/>
    </source>
</evidence>
<sequence>MNAGSSFEGKVELLVAVADSHVWTVWESLQVCITSVGLQAPWRAARWQGLFTATTDPKYAQLVDADGRKSFKALISN</sequence>